<dbReference type="OrthoDB" id="504170at2759"/>
<gene>
    <name evidence="3" type="ORF">Pfra01_001219800</name>
</gene>
<organism evidence="3 4">
    <name type="scientific">Phytophthora fragariaefolia</name>
    <dbReference type="NCBI Taxonomy" id="1490495"/>
    <lineage>
        <taxon>Eukaryota</taxon>
        <taxon>Sar</taxon>
        <taxon>Stramenopiles</taxon>
        <taxon>Oomycota</taxon>
        <taxon>Peronosporomycetes</taxon>
        <taxon>Peronosporales</taxon>
        <taxon>Peronosporaceae</taxon>
        <taxon>Phytophthora</taxon>
    </lineage>
</organism>
<dbReference type="CDD" id="cd00063">
    <property type="entry name" value="FN3"/>
    <property type="match status" value="4"/>
</dbReference>
<reference evidence="3" key="1">
    <citation type="submission" date="2023-04" db="EMBL/GenBank/DDBJ databases">
        <title>Phytophthora fragariaefolia NBRC 109709.</title>
        <authorList>
            <person name="Ichikawa N."/>
            <person name="Sato H."/>
            <person name="Tonouchi N."/>
        </authorList>
    </citation>
    <scope>NUCLEOTIDE SEQUENCE</scope>
    <source>
        <strain evidence="3">NBRC 109709</strain>
    </source>
</reference>
<dbReference type="EMBL" id="BSXT01001228">
    <property type="protein sequence ID" value="GMF40142.1"/>
    <property type="molecule type" value="Genomic_DNA"/>
</dbReference>
<evidence type="ECO:0000256" key="1">
    <source>
        <dbReference type="ARBA" id="ARBA00022737"/>
    </source>
</evidence>
<dbReference type="PRINTS" id="PR00014">
    <property type="entry name" value="FNTYPEIII"/>
</dbReference>
<dbReference type="SMART" id="SM00060">
    <property type="entry name" value="FN3"/>
    <property type="match status" value="4"/>
</dbReference>
<dbReference type="PANTHER" id="PTHR13817:SF73">
    <property type="entry name" value="FIBRONECTIN TYPE-III DOMAIN-CONTAINING PROTEIN"/>
    <property type="match status" value="1"/>
</dbReference>
<dbReference type="Proteomes" id="UP001165121">
    <property type="component" value="Unassembled WGS sequence"/>
</dbReference>
<dbReference type="AlphaFoldDB" id="A0A9W6XKA2"/>
<proteinExistence type="predicted"/>
<protein>
    <submittedName>
        <fullName evidence="3">Unnamed protein product</fullName>
    </submittedName>
</protein>
<comment type="caution">
    <text evidence="3">The sequence shown here is derived from an EMBL/GenBank/DDBJ whole genome shotgun (WGS) entry which is preliminary data.</text>
</comment>
<name>A0A9W6XKA2_9STRA</name>
<dbReference type="PANTHER" id="PTHR13817">
    <property type="entry name" value="TITIN"/>
    <property type="match status" value="1"/>
</dbReference>
<dbReference type="InterPro" id="IPR013783">
    <property type="entry name" value="Ig-like_fold"/>
</dbReference>
<dbReference type="PROSITE" id="PS50853">
    <property type="entry name" value="FN3"/>
    <property type="match status" value="3"/>
</dbReference>
<dbReference type="InterPro" id="IPR003961">
    <property type="entry name" value="FN3_dom"/>
</dbReference>
<feature type="domain" description="Fibronectin type-III" evidence="2">
    <location>
        <begin position="189"/>
        <end position="293"/>
    </location>
</feature>
<evidence type="ECO:0000259" key="2">
    <source>
        <dbReference type="PROSITE" id="PS50853"/>
    </source>
</evidence>
<keyword evidence="4" id="KW-1185">Reference proteome</keyword>
<dbReference type="Gene3D" id="2.60.40.10">
    <property type="entry name" value="Immunoglobulins"/>
    <property type="match status" value="4"/>
</dbReference>
<dbReference type="InterPro" id="IPR036116">
    <property type="entry name" value="FN3_sf"/>
</dbReference>
<evidence type="ECO:0000313" key="4">
    <source>
        <dbReference type="Proteomes" id="UP001165121"/>
    </source>
</evidence>
<dbReference type="InterPro" id="IPR050964">
    <property type="entry name" value="Striated_Muscle_Regulatory"/>
</dbReference>
<dbReference type="Pfam" id="PF00041">
    <property type="entry name" value="fn3"/>
    <property type="match status" value="2"/>
</dbReference>
<sequence length="569" mass="63119">MGKFSPPTEPVETLAFVPSRIGRPVQHENREATRITLSWTAPCPNGAAILSYTIQCRPENSAFVPLREIVLSVDDVKVSSVDSPSSSTSNRHATLPRTKNAAILSEADSKRGIATKTSSSQAPAKVSSLQRARLTVQPTHTVATLSYTVDGLWAGEVYQFVVAASNRCGLGEFSMVSDYVKMDCMAPDQPERPEIVNVDKRHVDVQWVKPRCNGSEVLQYTLRWCQYVEDSPGIKEHTIDLLSRSIASTKYTLTDLDPGGPLQVWVSASNLVDNKLLTSLESLPSDFVSTLCDVPGTPEAPSLAEPTSHTLLLSWVPPKRNGLHIDAYDVALYSEETQFGVRVRQLSREFTLRPQDIHQHSSDTRNVSFLLRHLHGDIFYSATMSASNTLGSSGVSVASVPVPTRTPTVPDAIPEAPIVSDVTPTSVTITWKLPSHDGGAALRGFHVEYSVRPNRHDARFQERMESGGDITVSRGLELQATFLKPHRVYRFRVSPENRVGRASPSAWSEEFATPSLVEFTVTRYFAYRPPEEHAAARYIQRRYRAWKKTVADEAQFIAALMEVLRQWHI</sequence>
<feature type="domain" description="Fibronectin type-III" evidence="2">
    <location>
        <begin position="413"/>
        <end position="516"/>
    </location>
</feature>
<feature type="domain" description="Fibronectin type-III" evidence="2">
    <location>
        <begin position="297"/>
        <end position="411"/>
    </location>
</feature>
<evidence type="ECO:0000313" key="3">
    <source>
        <dbReference type="EMBL" id="GMF40142.1"/>
    </source>
</evidence>
<keyword evidence="1" id="KW-0677">Repeat</keyword>
<accession>A0A9W6XKA2</accession>
<dbReference type="SUPFAM" id="SSF49265">
    <property type="entry name" value="Fibronectin type III"/>
    <property type="match status" value="2"/>
</dbReference>